<evidence type="ECO:0000256" key="1">
    <source>
        <dbReference type="SAM" id="MobiDB-lite"/>
    </source>
</evidence>
<feature type="region of interest" description="Disordered" evidence="1">
    <location>
        <begin position="1"/>
        <end position="29"/>
    </location>
</feature>
<keyword evidence="3" id="KW-1185">Reference proteome</keyword>
<comment type="caution">
    <text evidence="2">The sequence shown here is derived from an EMBL/GenBank/DDBJ whole genome shotgun (WGS) entry which is preliminary data.</text>
</comment>
<sequence length="67" mass="7165">MRAHGLVDHHLGVLPPGSGSAPQMANPPRGERAAHWLFNLATRCAAGPEAVYTEPRRALPQNNSSAR</sequence>
<evidence type="ECO:0000313" key="3">
    <source>
        <dbReference type="Proteomes" id="UP000054721"/>
    </source>
</evidence>
<protein>
    <submittedName>
        <fullName evidence="2">Uncharacterized protein</fullName>
    </submittedName>
</protein>
<reference evidence="2 3" key="1">
    <citation type="submission" date="2015-05" db="EMBL/GenBank/DDBJ databases">
        <title>Evolution of Trichinella species and genotypes.</title>
        <authorList>
            <person name="Korhonen P.K."/>
            <person name="Edoardo P."/>
            <person name="Giuseppe L.R."/>
            <person name="Gasser R.B."/>
        </authorList>
    </citation>
    <scope>NUCLEOTIDE SEQUENCE [LARGE SCALE GENOMIC DNA]</scope>
    <source>
        <strain evidence="2">ISS10</strain>
    </source>
</reference>
<name>A0A0V1KQ51_9BILA</name>
<dbReference type="Proteomes" id="UP000054721">
    <property type="component" value="Unassembled WGS sequence"/>
</dbReference>
<feature type="compositionally biased region" description="Basic and acidic residues" evidence="1">
    <location>
        <begin position="1"/>
        <end position="11"/>
    </location>
</feature>
<dbReference type="AlphaFoldDB" id="A0A0V1KQ51"/>
<accession>A0A0V1KQ51</accession>
<organism evidence="2 3">
    <name type="scientific">Trichinella nativa</name>
    <dbReference type="NCBI Taxonomy" id="6335"/>
    <lineage>
        <taxon>Eukaryota</taxon>
        <taxon>Metazoa</taxon>
        <taxon>Ecdysozoa</taxon>
        <taxon>Nematoda</taxon>
        <taxon>Enoplea</taxon>
        <taxon>Dorylaimia</taxon>
        <taxon>Trichinellida</taxon>
        <taxon>Trichinellidae</taxon>
        <taxon>Trichinella</taxon>
    </lineage>
</organism>
<dbReference type="EMBL" id="JYDW01000315">
    <property type="protein sequence ID" value="KRZ49391.1"/>
    <property type="molecule type" value="Genomic_DNA"/>
</dbReference>
<gene>
    <name evidence="2" type="ORF">T02_6494</name>
</gene>
<evidence type="ECO:0000313" key="2">
    <source>
        <dbReference type="EMBL" id="KRZ49391.1"/>
    </source>
</evidence>
<proteinExistence type="predicted"/>